<sequence length="256" mass="28593">MQVGHSQPYFTQHFSPPSVSQPLYFENVPNNGCYFTNQPTVVEKPFFTPHPQNPVGNYQIPYGPQLQGNSNGFINGTYGYPMKRRFTGIPVQRTFNGMPLQNGWMTPSPLCSPPTPLCSDASPLFQYTLNNRFSPYGQVVDPLPVLPVDEVERILRDIENEPRKPVKRARKKRETSTKKKSPPQSSPSALQIQKNHTATNQFQTTTPHGTASLIGPSSSNNVVQSSNVTQDESAETNPTSREEMIDILKEYGLIVL</sequence>
<organism evidence="2 3">
    <name type="scientific">Dictyocaulus viviparus</name>
    <name type="common">Bovine lungworm</name>
    <dbReference type="NCBI Taxonomy" id="29172"/>
    <lineage>
        <taxon>Eukaryota</taxon>
        <taxon>Metazoa</taxon>
        <taxon>Ecdysozoa</taxon>
        <taxon>Nematoda</taxon>
        <taxon>Chromadorea</taxon>
        <taxon>Rhabditida</taxon>
        <taxon>Rhabditina</taxon>
        <taxon>Rhabditomorpha</taxon>
        <taxon>Strongyloidea</taxon>
        <taxon>Metastrongylidae</taxon>
        <taxon>Dictyocaulus</taxon>
    </lineage>
</organism>
<evidence type="ECO:0000256" key="1">
    <source>
        <dbReference type="SAM" id="MobiDB-lite"/>
    </source>
</evidence>
<keyword evidence="3" id="KW-1185">Reference proteome</keyword>
<dbReference type="AlphaFoldDB" id="A0A0D8Y281"/>
<evidence type="ECO:0000313" key="2">
    <source>
        <dbReference type="EMBL" id="KJH50262.1"/>
    </source>
</evidence>
<gene>
    <name evidence="2" type="ORF">DICVIV_03545</name>
</gene>
<evidence type="ECO:0000313" key="3">
    <source>
        <dbReference type="Proteomes" id="UP000053766"/>
    </source>
</evidence>
<proteinExistence type="predicted"/>
<feature type="compositionally biased region" description="Polar residues" evidence="1">
    <location>
        <begin position="229"/>
        <end position="239"/>
    </location>
</feature>
<name>A0A0D8Y281_DICVI</name>
<feature type="compositionally biased region" description="Low complexity" evidence="1">
    <location>
        <begin position="217"/>
        <end position="228"/>
    </location>
</feature>
<accession>A0A0D8Y281</accession>
<protein>
    <submittedName>
        <fullName evidence="2">Uncharacterized protein</fullName>
    </submittedName>
</protein>
<reference evidence="2 3" key="1">
    <citation type="submission" date="2013-11" db="EMBL/GenBank/DDBJ databases">
        <title>Draft genome of the bovine lungworm Dictyocaulus viviparus.</title>
        <authorList>
            <person name="Mitreva M."/>
        </authorList>
    </citation>
    <scope>NUCLEOTIDE SEQUENCE [LARGE SCALE GENOMIC DNA]</scope>
    <source>
        <strain evidence="2 3">HannoverDv2000</strain>
    </source>
</reference>
<feature type="compositionally biased region" description="Basic residues" evidence="1">
    <location>
        <begin position="165"/>
        <end position="181"/>
    </location>
</feature>
<dbReference type="EMBL" id="KN716210">
    <property type="protein sequence ID" value="KJH50262.1"/>
    <property type="molecule type" value="Genomic_DNA"/>
</dbReference>
<feature type="compositionally biased region" description="Polar residues" evidence="1">
    <location>
        <begin position="189"/>
        <end position="209"/>
    </location>
</feature>
<dbReference type="Proteomes" id="UP000053766">
    <property type="component" value="Unassembled WGS sequence"/>
</dbReference>
<feature type="region of interest" description="Disordered" evidence="1">
    <location>
        <begin position="162"/>
        <end position="240"/>
    </location>
</feature>
<reference evidence="3" key="2">
    <citation type="journal article" date="2016" name="Sci. Rep.">
        <title>Dictyocaulus viviparus genome, variome and transcriptome elucidate lungworm biology and support future intervention.</title>
        <authorList>
            <person name="McNulty S.N."/>
            <person name="Strube C."/>
            <person name="Rosa B.A."/>
            <person name="Martin J.C."/>
            <person name="Tyagi R."/>
            <person name="Choi Y.J."/>
            <person name="Wang Q."/>
            <person name="Hallsworth Pepin K."/>
            <person name="Zhang X."/>
            <person name="Ozersky P."/>
            <person name="Wilson R.K."/>
            <person name="Sternberg P.W."/>
            <person name="Gasser R.B."/>
            <person name="Mitreva M."/>
        </authorList>
    </citation>
    <scope>NUCLEOTIDE SEQUENCE [LARGE SCALE GENOMIC DNA]</scope>
    <source>
        <strain evidence="3">HannoverDv2000</strain>
    </source>
</reference>